<protein>
    <submittedName>
        <fullName evidence="2">IPT/TIG domain-containing protein</fullName>
    </submittedName>
</protein>
<organism evidence="2 3">
    <name type="scientific">Actinospica robiniae DSM 44927</name>
    <dbReference type="NCBI Taxonomy" id="479430"/>
    <lineage>
        <taxon>Bacteria</taxon>
        <taxon>Bacillati</taxon>
        <taxon>Actinomycetota</taxon>
        <taxon>Actinomycetes</taxon>
        <taxon>Catenulisporales</taxon>
        <taxon>Actinospicaceae</taxon>
        <taxon>Actinospica</taxon>
    </lineage>
</organism>
<evidence type="ECO:0000313" key="2">
    <source>
        <dbReference type="EMBL" id="ETA70999.1"/>
    </source>
</evidence>
<dbReference type="Gene3D" id="2.60.40.10">
    <property type="entry name" value="Immunoglobulins"/>
    <property type="match status" value="1"/>
</dbReference>
<feature type="domain" description="IPT/TIG" evidence="1">
    <location>
        <begin position="58"/>
        <end position="144"/>
    </location>
</feature>
<dbReference type="InterPro" id="IPR013783">
    <property type="entry name" value="Ig-like_fold"/>
</dbReference>
<dbReference type="EMBL" id="AZAN01000001">
    <property type="protein sequence ID" value="ETA70999.1"/>
    <property type="molecule type" value="Genomic_DNA"/>
</dbReference>
<evidence type="ECO:0000259" key="1">
    <source>
        <dbReference type="Pfam" id="PF01833"/>
    </source>
</evidence>
<evidence type="ECO:0000313" key="3">
    <source>
        <dbReference type="Proteomes" id="UP000019485"/>
    </source>
</evidence>
<dbReference type="Proteomes" id="UP000019485">
    <property type="component" value="Unassembled WGS sequence"/>
</dbReference>
<dbReference type="AlphaFoldDB" id="W9DVX6"/>
<keyword evidence="3" id="KW-1185">Reference proteome</keyword>
<dbReference type="PATRIC" id="fig|479430.3.peg.20"/>
<dbReference type="SUPFAM" id="SSF81296">
    <property type="entry name" value="E set domains"/>
    <property type="match status" value="1"/>
</dbReference>
<accession>W9DVX6</accession>
<dbReference type="Pfam" id="PF01833">
    <property type="entry name" value="TIG"/>
    <property type="match status" value="1"/>
</dbReference>
<dbReference type="InterPro" id="IPR014756">
    <property type="entry name" value="Ig_E-set"/>
</dbReference>
<dbReference type="GO" id="GO:0005975">
    <property type="term" value="P:carbohydrate metabolic process"/>
    <property type="evidence" value="ECO:0007669"/>
    <property type="project" value="UniProtKB-ARBA"/>
</dbReference>
<name>W9DVX6_9ACTN</name>
<dbReference type="HOGENOM" id="CLU_1479092_0_0_11"/>
<proteinExistence type="predicted"/>
<sequence>MPRHGGRTAALVLLRADDGRVSRNTRATAVRAGVRLFAGLCLLAGVSAAGPAEASSHPVIRSVSPATVDTDGGTVTVSGYGFTGTDSVKLLSLPSSTVTARPAYVYYKVISDDTLRLTVPTHTAGTVWISITTASGSNTYSSHDRLQFSENASTSNPPGKDTLGALLLAMLIGMIFGRNRDE</sequence>
<comment type="caution">
    <text evidence="2">The sequence shown here is derived from an EMBL/GenBank/DDBJ whole genome shotgun (WGS) entry which is preliminary data.</text>
</comment>
<gene>
    <name evidence="2" type="ORF">ActroDRAFT_0017</name>
</gene>
<reference evidence="2 3" key="1">
    <citation type="submission" date="2013-08" db="EMBL/GenBank/DDBJ databases">
        <authorList>
            <consortium name="DOE Joint Genome Institute"/>
            <person name="Eisen J."/>
            <person name="Huntemann M."/>
            <person name="Han J."/>
            <person name="Chen A."/>
            <person name="Kyrpides N."/>
            <person name="Mavromatis K."/>
            <person name="Markowitz V."/>
            <person name="Palaniappan K."/>
            <person name="Ivanova N."/>
            <person name="Schaumberg A."/>
            <person name="Pati A."/>
            <person name="Liolios K."/>
            <person name="Nordberg H.P."/>
            <person name="Cantor M.N."/>
            <person name="Hua S.X."/>
            <person name="Woyke T."/>
        </authorList>
    </citation>
    <scope>NUCLEOTIDE SEQUENCE [LARGE SCALE GENOMIC DNA]</scope>
    <source>
        <strain evidence="2 3">DSM 44927</strain>
    </source>
</reference>
<dbReference type="InterPro" id="IPR002909">
    <property type="entry name" value="IPT_dom"/>
</dbReference>